<organism evidence="1">
    <name type="scientific">marine sediment metagenome</name>
    <dbReference type="NCBI Taxonomy" id="412755"/>
    <lineage>
        <taxon>unclassified sequences</taxon>
        <taxon>metagenomes</taxon>
        <taxon>ecological metagenomes</taxon>
    </lineage>
</organism>
<reference evidence="1" key="1">
    <citation type="journal article" date="2015" name="Nature">
        <title>Complex archaea that bridge the gap between prokaryotes and eukaryotes.</title>
        <authorList>
            <person name="Spang A."/>
            <person name="Saw J.H."/>
            <person name="Jorgensen S.L."/>
            <person name="Zaremba-Niedzwiedzka K."/>
            <person name="Martijn J."/>
            <person name="Lind A.E."/>
            <person name="van Eijk R."/>
            <person name="Schleper C."/>
            <person name="Guy L."/>
            <person name="Ettema T.J."/>
        </authorList>
    </citation>
    <scope>NUCLEOTIDE SEQUENCE</scope>
</reference>
<accession>A0A0F9AE14</accession>
<dbReference type="AlphaFoldDB" id="A0A0F9AE14"/>
<feature type="non-terminal residue" evidence="1">
    <location>
        <position position="183"/>
    </location>
</feature>
<dbReference type="EMBL" id="LAZR01043199">
    <property type="protein sequence ID" value="KKL07655.1"/>
    <property type="molecule type" value="Genomic_DNA"/>
</dbReference>
<sequence>MGPSLVSDVLESVYGVPVEFRVAGVDVLPAITAFGAVTKRIKLFASVFQHVDFLTRDLNVAFTPEGIRHGLPVKYPAFAAKVTWSAISPKARANLETRILSGDPLYADSDISLRMVADAGWELGQDDLLIRRDVRQQLEDVVKETPGWNTFRRVVRRLNSVQVFFEEGLFDGVYRESQAYALE</sequence>
<comment type="caution">
    <text evidence="1">The sequence shown here is derived from an EMBL/GenBank/DDBJ whole genome shotgun (WGS) entry which is preliminary data.</text>
</comment>
<gene>
    <name evidence="1" type="ORF">LCGC14_2583850</name>
</gene>
<proteinExistence type="predicted"/>
<protein>
    <submittedName>
        <fullName evidence="1">Uncharacterized protein</fullName>
    </submittedName>
</protein>
<evidence type="ECO:0000313" key="1">
    <source>
        <dbReference type="EMBL" id="KKL07655.1"/>
    </source>
</evidence>
<name>A0A0F9AE14_9ZZZZ</name>